<evidence type="ECO:0000256" key="1">
    <source>
        <dbReference type="ARBA" id="ARBA00022730"/>
    </source>
</evidence>
<dbReference type="GO" id="GO:0019843">
    <property type="term" value="F:rRNA binding"/>
    <property type="evidence" value="ECO:0007669"/>
    <property type="project" value="UniProtKB-UniRule"/>
</dbReference>
<dbReference type="GO" id="GO:0003735">
    <property type="term" value="F:structural constituent of ribosome"/>
    <property type="evidence" value="ECO:0007669"/>
    <property type="project" value="InterPro"/>
</dbReference>
<reference evidence="7 8" key="1">
    <citation type="journal article" date="2016" name="Nat. Commun.">
        <title>Thousands of microbial genomes shed light on interconnected biogeochemical processes in an aquifer system.</title>
        <authorList>
            <person name="Anantharaman K."/>
            <person name="Brown C.T."/>
            <person name="Hug L.A."/>
            <person name="Sharon I."/>
            <person name="Castelle C.J."/>
            <person name="Probst A.J."/>
            <person name="Thomas B.C."/>
            <person name="Singh A."/>
            <person name="Wilkins M.J."/>
            <person name="Karaoz U."/>
            <person name="Brodie E.L."/>
            <person name="Williams K.H."/>
            <person name="Hubbard S.S."/>
            <person name="Banfield J.F."/>
        </authorList>
    </citation>
    <scope>NUCLEOTIDE SEQUENCE [LARGE SCALE GENOMIC DNA]</scope>
</reference>
<comment type="similarity">
    <text evidence="6">Belongs to the bacterial ribosomal protein bS20 family.</text>
</comment>
<keyword evidence="3 6" id="KW-0689">Ribosomal protein</keyword>
<evidence type="ECO:0000313" key="7">
    <source>
        <dbReference type="EMBL" id="OGD86724.1"/>
    </source>
</evidence>
<sequence>MPVIKQAIKKVRQDKRKSAINLRVKKAYKTTVLAFRKKPSADGLKAAFRALDLAAKTNVIHKKKASRLKSRLSKLIQPKKNVALKQVAA</sequence>
<dbReference type="HAMAP" id="MF_00500">
    <property type="entry name" value="Ribosomal_bS20"/>
    <property type="match status" value="1"/>
</dbReference>
<keyword evidence="1 6" id="KW-0699">rRNA-binding</keyword>
<evidence type="ECO:0000256" key="4">
    <source>
        <dbReference type="ARBA" id="ARBA00023274"/>
    </source>
</evidence>
<evidence type="ECO:0000256" key="2">
    <source>
        <dbReference type="ARBA" id="ARBA00022884"/>
    </source>
</evidence>
<dbReference type="GO" id="GO:1990904">
    <property type="term" value="C:ribonucleoprotein complex"/>
    <property type="evidence" value="ECO:0007669"/>
    <property type="project" value="UniProtKB-KW"/>
</dbReference>
<dbReference type="Gene3D" id="1.20.58.110">
    <property type="entry name" value="Ribosomal protein S20"/>
    <property type="match status" value="1"/>
</dbReference>
<dbReference type="GO" id="GO:0006412">
    <property type="term" value="P:translation"/>
    <property type="evidence" value="ECO:0007669"/>
    <property type="project" value="UniProtKB-UniRule"/>
</dbReference>
<dbReference type="InterPro" id="IPR002583">
    <property type="entry name" value="Ribosomal_bS20"/>
</dbReference>
<dbReference type="AlphaFoldDB" id="A0A1F5G4I3"/>
<evidence type="ECO:0000256" key="6">
    <source>
        <dbReference type="HAMAP-Rule" id="MF_00500"/>
    </source>
</evidence>
<dbReference type="EMBL" id="MFAZ01000033">
    <property type="protein sequence ID" value="OGD86724.1"/>
    <property type="molecule type" value="Genomic_DNA"/>
</dbReference>
<comment type="function">
    <text evidence="6">Binds directly to 16S ribosomal RNA.</text>
</comment>
<proteinExistence type="inferred from homology"/>
<dbReference type="GO" id="GO:0005840">
    <property type="term" value="C:ribosome"/>
    <property type="evidence" value="ECO:0007669"/>
    <property type="project" value="UniProtKB-KW"/>
</dbReference>
<dbReference type="Pfam" id="PF01649">
    <property type="entry name" value="Ribosomal_S20p"/>
    <property type="match status" value="1"/>
</dbReference>
<accession>A0A1F5G4I3</accession>
<protein>
    <recommendedName>
        <fullName evidence="5 6">Small ribosomal subunit protein bS20</fullName>
    </recommendedName>
</protein>
<dbReference type="STRING" id="1797711.A2870_02690"/>
<dbReference type="SUPFAM" id="SSF46992">
    <property type="entry name" value="Ribosomal protein S20"/>
    <property type="match status" value="1"/>
</dbReference>
<keyword evidence="4 6" id="KW-0687">Ribonucleoprotein</keyword>
<dbReference type="NCBIfam" id="TIGR00029">
    <property type="entry name" value="S20"/>
    <property type="match status" value="1"/>
</dbReference>
<name>A0A1F5G4I3_9BACT</name>
<organism evidence="7 8">
    <name type="scientific">Candidatus Curtissbacteria bacterium RIFCSPHIGHO2_01_FULL_41_11</name>
    <dbReference type="NCBI Taxonomy" id="1797711"/>
    <lineage>
        <taxon>Bacteria</taxon>
        <taxon>Candidatus Curtissiibacteriota</taxon>
    </lineage>
</organism>
<evidence type="ECO:0000313" key="8">
    <source>
        <dbReference type="Proteomes" id="UP000179102"/>
    </source>
</evidence>
<gene>
    <name evidence="6" type="primary">rpsT</name>
    <name evidence="7" type="ORF">A2870_02690</name>
</gene>
<evidence type="ECO:0000256" key="3">
    <source>
        <dbReference type="ARBA" id="ARBA00022980"/>
    </source>
</evidence>
<dbReference type="Proteomes" id="UP000179102">
    <property type="component" value="Unassembled WGS sequence"/>
</dbReference>
<dbReference type="InterPro" id="IPR036510">
    <property type="entry name" value="Ribosomal_bS20_sf"/>
</dbReference>
<comment type="caution">
    <text evidence="7">The sequence shown here is derived from an EMBL/GenBank/DDBJ whole genome shotgun (WGS) entry which is preliminary data.</text>
</comment>
<evidence type="ECO:0000256" key="5">
    <source>
        <dbReference type="ARBA" id="ARBA00035136"/>
    </source>
</evidence>
<keyword evidence="2 6" id="KW-0694">RNA-binding</keyword>